<accession>A0A4Y7IH96</accession>
<evidence type="ECO:0008006" key="3">
    <source>
        <dbReference type="Google" id="ProtNLM"/>
    </source>
</evidence>
<gene>
    <name evidence="1" type="ORF">C5167_041216</name>
</gene>
<dbReference type="InterPro" id="IPR052147">
    <property type="entry name" value="PP2-like/Lectin"/>
</dbReference>
<dbReference type="InterPro" id="IPR025886">
    <property type="entry name" value="PP2-like"/>
</dbReference>
<keyword evidence="2" id="KW-1185">Reference proteome</keyword>
<dbReference type="EMBL" id="CM010715">
    <property type="protein sequence ID" value="RZC48273.1"/>
    <property type="molecule type" value="Genomic_DNA"/>
</dbReference>
<dbReference type="STRING" id="3469.A0A4Y7IH96"/>
<dbReference type="OMA" id="NELPLYF"/>
<name>A0A4Y7IH96_PAPSO</name>
<evidence type="ECO:0000313" key="2">
    <source>
        <dbReference type="Proteomes" id="UP000316621"/>
    </source>
</evidence>
<organism evidence="1 2">
    <name type="scientific">Papaver somniferum</name>
    <name type="common">Opium poppy</name>
    <dbReference type="NCBI Taxonomy" id="3469"/>
    <lineage>
        <taxon>Eukaryota</taxon>
        <taxon>Viridiplantae</taxon>
        <taxon>Streptophyta</taxon>
        <taxon>Embryophyta</taxon>
        <taxon>Tracheophyta</taxon>
        <taxon>Spermatophyta</taxon>
        <taxon>Magnoliopsida</taxon>
        <taxon>Ranunculales</taxon>
        <taxon>Papaveraceae</taxon>
        <taxon>Papaveroideae</taxon>
        <taxon>Papaver</taxon>
    </lineage>
</organism>
<dbReference type="GO" id="GO:0030246">
    <property type="term" value="F:carbohydrate binding"/>
    <property type="evidence" value="ECO:0007669"/>
    <property type="project" value="InterPro"/>
</dbReference>
<reference evidence="1 2" key="1">
    <citation type="journal article" date="2018" name="Science">
        <title>The opium poppy genome and morphinan production.</title>
        <authorList>
            <person name="Guo L."/>
            <person name="Winzer T."/>
            <person name="Yang X."/>
            <person name="Li Y."/>
            <person name="Ning Z."/>
            <person name="He Z."/>
            <person name="Teodor R."/>
            <person name="Lu Y."/>
            <person name="Bowser T.A."/>
            <person name="Graham I.A."/>
            <person name="Ye K."/>
        </authorList>
    </citation>
    <scope>NUCLEOTIDE SEQUENCE [LARGE SCALE GENOMIC DNA]</scope>
    <source>
        <strain evidence="2">cv. HN1</strain>
        <tissue evidence="1">Leaves</tissue>
    </source>
</reference>
<dbReference type="Proteomes" id="UP000316621">
    <property type="component" value="Chromosome 1"/>
</dbReference>
<proteinExistence type="predicted"/>
<dbReference type="PANTHER" id="PTHR48478:SF1">
    <property type="entry name" value="LECTIN-LIKE"/>
    <property type="match status" value="1"/>
</dbReference>
<dbReference type="PANTHER" id="PTHR48478">
    <property type="entry name" value="LECTIN-LIKE"/>
    <property type="match status" value="1"/>
</dbReference>
<evidence type="ECO:0000313" key="1">
    <source>
        <dbReference type="EMBL" id="RZC48273.1"/>
    </source>
</evidence>
<dbReference type="Pfam" id="PF14299">
    <property type="entry name" value="PP2"/>
    <property type="match status" value="1"/>
</dbReference>
<dbReference type="Gramene" id="RZC48273">
    <property type="protein sequence ID" value="RZC48273"/>
    <property type="gene ID" value="C5167_041216"/>
</dbReference>
<dbReference type="AlphaFoldDB" id="A0A4Y7IH96"/>
<sequence length="186" mass="21511">MTSDPHYKAKAYKKVLEKEEEFHIKPWELSVVWGKDKRYWSVPDPNDTRKDPHIELLQVSWLEVTGSIKLKDFAKPGKYNVSFRIGMKKDAFGWSGMPVYIMAKIGKKGKYIWRSANIAHKDDSTNFEIPEGAPLQIDIPDPDDCIEDEELHFGLYEVWKGRWKGGLQIYEAIIKPAETKIKIASN</sequence>
<dbReference type="OrthoDB" id="2107747at2759"/>
<protein>
    <recommendedName>
        <fullName evidence="3">Protein PHLOEM PROTEIN 2-LIKE A9-like</fullName>
    </recommendedName>
</protein>